<feature type="binding site" evidence="15">
    <location>
        <position position="1196"/>
    </location>
    <ligand>
        <name>Ca(2+)</name>
        <dbReference type="ChEBI" id="CHEBI:29108"/>
        <label>2</label>
    </ligand>
</feature>
<sequence>MDAEGFGELLQQAEQLAAETEAVSELPHVERNLQEIQQAGERLRSRTLTRTSQDAADVKASILLGSRGLDIFHISQRLETLSAATTFEPLEPVKDTDIQGFLKNERDNALLSAIEESRRKTFLLAEEYHRESMLVQWEQVKQRVLHTLLGAGEDALDFSQDVEPSFVSEVTAPGRSALDSVEVAYGRQIYIFNEKIVNGHIQPNLGDLCASVAESLDNKNVSDMWLMVKQMTDVLLVPAKDTLKSRISVEMQMAFVRQALNFLENSYKNYTMVTVFGNLHQAQLGGVPGTYQLVRSFLNIKLPGPMPGMQDGEIEGHPVWAVIYYCLRCGDLNAAMQVVNRVQHQLGDFKAWFQEYMKSPDRRISPASENKLRLHYRRVLRNSADPYKRAVYCLIGKCDINDNHVEVADKTEDYLWLKLNQVCFDDDGSSSPQDRLTLPQLQKQLLEDYGESHFSASQQPFLYFQVLFLTAQFEAAVAFLFRVERLRSHAVHVALVLYELRLLLKSSGQSAQLLSQEPGDPPMVRRLNFIRLLMLYTRKFESTDPREALQYFYFLRNEKDSQGENMFMRCVSELVIESREFDMLLGRLEKDGSRKPGVIDKFAGDTRAIISKVALEAENKGLFEEAVKLYELAKNPDKVLELMNRLLSPIIAQVSAPQSNKERLKNTAVAIAERYRSQGIAGEKSVDSTFYLLLDLMTFFDEYHAGHVDRAYDVMERLKLLPLSQDSVEERVAAFRNFSDEVRHNLSEVLLATMNILFTQYKRLKGAPAGTSGRPQRTIEDRDMQLRSQARALITFAGICSVEHCTDPSRCVLSKDQRRCNCILGYYADRCDQNAHINVMCGRDYISISAAEDFFKYHNVPLESLHLPNKSCRAQREVIGGVAYYMARLPKDKYLTCGGKLLVKNYTHISYSLSLISDPQVIGNIIRDPVIKMNYTCDYPYIRRVSLPFPLIPFFRCVNDQTVYFLNGSDGQSGRNGEGSTVRYSFDMFRFTADPPELYLHCTVQLCDREDLISCIPAWLRKFGYLSQASRQMSTLQSAQILSKAISDMQRFYGLQVTGEMDPATISAMHRPRCGHPDRNPEEIGIGLRKKRYTLTGQRWDKDHITYSILNQLIPSSLGEEQIYDAIRRAFDVWRRVTPLAFEELPVQNNMNINSSLKEPPDILLLFASGFHGDMSLFDGEGGSLAHAYYPGPGIGGDTHFDADEPWTLDNQNPMG</sequence>
<dbReference type="PANTHER" id="PTHR11225:SF4">
    <property type="entry name" value="NUCLEAR PORE COMPLEX PROTEIN NUP93"/>
    <property type="match status" value="1"/>
</dbReference>
<dbReference type="PANTHER" id="PTHR11225">
    <property type="entry name" value="NUCLEAR PORE COMPLEX PROTEIN NUP93 NUCLEOPORIN NUP93 DEAD EYE PROTEIN"/>
    <property type="match status" value="1"/>
</dbReference>
<dbReference type="GO" id="GO:0006606">
    <property type="term" value="P:protein import into nucleus"/>
    <property type="evidence" value="ECO:0007669"/>
    <property type="project" value="TreeGrafter"/>
</dbReference>
<feature type="binding site" evidence="15">
    <location>
        <position position="1172"/>
    </location>
    <ligand>
        <name>Zn(2+)</name>
        <dbReference type="ChEBI" id="CHEBI:29105"/>
        <label>1</label>
    </ligand>
</feature>
<comment type="cofactor">
    <cofactor evidence="15">
        <name>Ca(2+)</name>
        <dbReference type="ChEBI" id="CHEBI:29108"/>
    </cofactor>
    <text evidence="15">Can bind about 5 Ca(2+) ions per subunit.</text>
</comment>
<evidence type="ECO:0000313" key="19">
    <source>
        <dbReference type="Proteomes" id="UP000503349"/>
    </source>
</evidence>
<gene>
    <name evidence="18" type="ORF">EXN66_Car004785</name>
</gene>
<feature type="binding site" evidence="15">
    <location>
        <position position="1205"/>
    </location>
    <ligand>
        <name>Ca(2+)</name>
        <dbReference type="ChEBI" id="CHEBI:29108"/>
        <label>1</label>
    </ligand>
</feature>
<feature type="binding site" evidence="15">
    <location>
        <position position="1202"/>
    </location>
    <ligand>
        <name>Ca(2+)</name>
        <dbReference type="ChEBI" id="CHEBI:29108"/>
        <label>3</label>
    </ligand>
</feature>
<evidence type="ECO:0000256" key="12">
    <source>
        <dbReference type="ARBA" id="ARBA00023242"/>
    </source>
</evidence>
<evidence type="ECO:0000256" key="15">
    <source>
        <dbReference type="PIRSR" id="PIRSR621190-2"/>
    </source>
</evidence>
<keyword evidence="11" id="KW-0509">mRNA transport</keyword>
<evidence type="ECO:0000256" key="1">
    <source>
        <dbReference type="ARBA" id="ARBA00004567"/>
    </source>
</evidence>
<evidence type="ECO:0000256" key="4">
    <source>
        <dbReference type="ARBA" id="ARBA00010370"/>
    </source>
</evidence>
<keyword evidence="11" id="KW-0811">Translocation</keyword>
<feature type="binding site" evidence="15">
    <location>
        <position position="1174"/>
    </location>
    <ligand>
        <name>Zn(2+)</name>
        <dbReference type="ChEBI" id="CHEBI:29105"/>
        <label>1</label>
    </ligand>
</feature>
<evidence type="ECO:0000256" key="5">
    <source>
        <dbReference type="ARBA" id="ARBA00017717"/>
    </source>
</evidence>
<feature type="binding site" evidence="15">
    <location>
        <position position="1179"/>
    </location>
    <ligand>
        <name>Ca(2+)</name>
        <dbReference type="ChEBI" id="CHEBI:29108"/>
        <label>3</label>
    </ligand>
</feature>
<keyword evidence="6" id="KW-0645">Protease</keyword>
<feature type="disulfide bond" evidence="16">
    <location>
        <begin position="822"/>
        <end position="831"/>
    </location>
</feature>
<dbReference type="InterPro" id="IPR000742">
    <property type="entry name" value="EGF"/>
</dbReference>
<feature type="binding site" evidence="15">
    <location>
        <position position="1180"/>
    </location>
    <ligand>
        <name>Ca(2+)</name>
        <dbReference type="ChEBI" id="CHEBI:29108"/>
        <label>3</label>
    </ligand>
</feature>
<reference evidence="19" key="2">
    <citation type="submission" date="2019-02" db="EMBL/GenBank/DDBJ databases">
        <title>Opniocepnalus argus Var Kimnra genome.</title>
        <authorList>
            <person name="Zhou C."/>
            <person name="Xiao S."/>
        </authorList>
    </citation>
    <scope>NUCLEOTIDE SEQUENCE [LARGE SCALE GENOMIC DNA]</scope>
</reference>
<dbReference type="InterPro" id="IPR007231">
    <property type="entry name" value="Nucleoporin_int_Nup93/Nic96"/>
</dbReference>
<evidence type="ECO:0000256" key="7">
    <source>
        <dbReference type="ARBA" id="ARBA00022723"/>
    </source>
</evidence>
<evidence type="ECO:0000256" key="10">
    <source>
        <dbReference type="ARBA" id="ARBA00023049"/>
    </source>
</evidence>
<dbReference type="GO" id="GO:0005643">
    <property type="term" value="C:nuclear pore"/>
    <property type="evidence" value="ECO:0007669"/>
    <property type="project" value="UniProtKB-SubCell"/>
</dbReference>
<dbReference type="GO" id="GO:0004222">
    <property type="term" value="F:metalloendopeptidase activity"/>
    <property type="evidence" value="ECO:0007669"/>
    <property type="project" value="InterPro"/>
</dbReference>
<dbReference type="Pfam" id="PF00100">
    <property type="entry name" value="Zona_pellucida"/>
    <property type="match status" value="1"/>
</dbReference>
<keyword evidence="11" id="KW-0906">Nuclear pore complex</keyword>
<dbReference type="InterPro" id="IPR042235">
    <property type="entry name" value="ZP-C_dom"/>
</dbReference>
<feature type="binding site" evidence="15">
    <location>
        <position position="1205"/>
    </location>
    <ligand>
        <name>Ca(2+)</name>
        <dbReference type="ChEBI" id="CHEBI:29108"/>
        <label>3</label>
    </ligand>
</feature>
<keyword evidence="11" id="KW-0653">Protein transport</keyword>
<evidence type="ECO:0000256" key="6">
    <source>
        <dbReference type="ARBA" id="ARBA00022670"/>
    </source>
</evidence>
<evidence type="ECO:0000256" key="14">
    <source>
        <dbReference type="ARBA" id="ARBA00033360"/>
    </source>
</evidence>
<dbReference type="GO" id="GO:0031965">
    <property type="term" value="C:nuclear membrane"/>
    <property type="evidence" value="ECO:0007669"/>
    <property type="project" value="UniProtKB-SubCell"/>
</dbReference>
<dbReference type="InterPro" id="IPR006026">
    <property type="entry name" value="Peptidase_Metallo"/>
</dbReference>
<dbReference type="Pfam" id="PF04097">
    <property type="entry name" value="Nic96"/>
    <property type="match status" value="1"/>
</dbReference>
<dbReference type="SUPFAM" id="SSF47090">
    <property type="entry name" value="PGBD-like"/>
    <property type="match status" value="1"/>
</dbReference>
<dbReference type="InterPro" id="IPR021190">
    <property type="entry name" value="Pept_M10A"/>
</dbReference>
<keyword evidence="8" id="KW-0378">Hydrolase</keyword>
<dbReference type="PRINTS" id="PR00138">
    <property type="entry name" value="MATRIXIN"/>
</dbReference>
<keyword evidence="7 15" id="KW-0479">Metal-binding</keyword>
<evidence type="ECO:0000256" key="11">
    <source>
        <dbReference type="ARBA" id="ARBA00023132"/>
    </source>
</evidence>
<dbReference type="AlphaFoldDB" id="A0A6G1PFZ8"/>
<dbReference type="InterPro" id="IPR002477">
    <property type="entry name" value="Peptidoglycan-bd-like"/>
</dbReference>
<protein>
    <recommendedName>
        <fullName evidence="5">Nuclear pore complex protein Nup93</fullName>
    </recommendedName>
    <alternativeName>
        <fullName evidence="14">93 kDa nucleoporin</fullName>
    </alternativeName>
    <alternativeName>
        <fullName evidence="13">Nucleoporin Nup93</fullName>
    </alternativeName>
</protein>
<keyword evidence="16" id="KW-1015">Disulfide bond</keyword>
<keyword evidence="12" id="KW-0539">Nucleus</keyword>
<keyword evidence="9 15" id="KW-0862">Zinc</keyword>
<dbReference type="EMBL" id="CM015715">
    <property type="protein sequence ID" value="KAF3689113.1"/>
    <property type="molecule type" value="Genomic_DNA"/>
</dbReference>
<dbReference type="PROSITE" id="PS50026">
    <property type="entry name" value="EGF_3"/>
    <property type="match status" value="1"/>
</dbReference>
<dbReference type="GO" id="GO:0017056">
    <property type="term" value="F:structural constituent of nuclear pore"/>
    <property type="evidence" value="ECO:0007669"/>
    <property type="project" value="InterPro"/>
</dbReference>
<dbReference type="GO" id="GO:0006508">
    <property type="term" value="P:proteolysis"/>
    <property type="evidence" value="ECO:0007669"/>
    <property type="project" value="UniProtKB-KW"/>
</dbReference>
<dbReference type="GO" id="GO:0008270">
    <property type="term" value="F:zinc ion binding"/>
    <property type="evidence" value="ECO:0007669"/>
    <property type="project" value="InterPro"/>
</dbReference>
<evidence type="ECO:0000256" key="2">
    <source>
        <dbReference type="ARBA" id="ARBA00004617"/>
    </source>
</evidence>
<dbReference type="GO" id="GO:0016973">
    <property type="term" value="P:poly(A)+ mRNA export from nucleus"/>
    <property type="evidence" value="ECO:0007669"/>
    <property type="project" value="TreeGrafter"/>
</dbReference>
<evidence type="ECO:0000259" key="17">
    <source>
        <dbReference type="PROSITE" id="PS50026"/>
    </source>
</evidence>
<dbReference type="InterPro" id="IPR024079">
    <property type="entry name" value="MetalloPept_cat_dom_sf"/>
</dbReference>
<evidence type="ECO:0000313" key="18">
    <source>
        <dbReference type="EMBL" id="KAF3689113.1"/>
    </source>
</evidence>
<dbReference type="GO" id="GO:0031012">
    <property type="term" value="C:extracellular matrix"/>
    <property type="evidence" value="ECO:0007669"/>
    <property type="project" value="InterPro"/>
</dbReference>
<feature type="binding site" evidence="15">
    <location>
        <position position="1187"/>
    </location>
    <ligand>
        <name>Zn(2+)</name>
        <dbReference type="ChEBI" id="CHEBI:29105"/>
        <label>1</label>
    </ligand>
</feature>
<comment type="subcellular location">
    <subcellularLocation>
        <location evidence="2">Nucleus membrane</location>
        <topology evidence="2">Peripheral membrane protein</topology>
    </subcellularLocation>
    <subcellularLocation>
        <location evidence="1">Nucleus</location>
        <location evidence="1">Nuclear pore complex</location>
    </subcellularLocation>
</comment>
<feature type="binding site" evidence="15">
    <location>
        <position position="1200"/>
    </location>
    <ligand>
        <name>Zn(2+)</name>
        <dbReference type="ChEBI" id="CHEBI:29105"/>
        <label>1</label>
    </ligand>
</feature>
<dbReference type="Gene3D" id="2.60.40.3210">
    <property type="entry name" value="Zona pellucida, ZP-N domain"/>
    <property type="match status" value="1"/>
</dbReference>
<feature type="binding site" evidence="15">
    <location>
        <position position="1198"/>
    </location>
    <ligand>
        <name>Ca(2+)</name>
        <dbReference type="ChEBI" id="CHEBI:29108"/>
        <label>2</label>
    </ligand>
</feature>
<proteinExistence type="inferred from homology"/>
<feature type="domain" description="EGF-like" evidence="17">
    <location>
        <begin position="796"/>
        <end position="832"/>
    </location>
</feature>
<keyword evidence="16" id="KW-0245">EGF-like domain</keyword>
<keyword evidence="11" id="KW-0813">Transport</keyword>
<comment type="similarity">
    <text evidence="3">Belongs to the nucleoporin interacting component (NIC) family.</text>
</comment>
<name>A0A6G1PFZ8_CHAAH</name>
<feature type="binding site" description="in inhibited form" evidence="15">
    <location>
        <position position="1074"/>
    </location>
    <ligand>
        <name>Zn(2+)</name>
        <dbReference type="ChEBI" id="CHEBI:29105"/>
        <label>2</label>
        <note>catalytic</note>
    </ligand>
</feature>
<feature type="binding site" evidence="15">
    <location>
        <position position="1162"/>
    </location>
    <ligand>
        <name>Ca(2+)</name>
        <dbReference type="ChEBI" id="CHEBI:29108"/>
        <label>2</label>
    </ligand>
</feature>
<keyword evidence="10" id="KW-0482">Metalloprotease</keyword>
<evidence type="ECO:0000256" key="8">
    <source>
        <dbReference type="ARBA" id="ARBA00022801"/>
    </source>
</evidence>
<dbReference type="SMART" id="SM00235">
    <property type="entry name" value="ZnMc"/>
    <property type="match status" value="1"/>
</dbReference>
<evidence type="ECO:0000256" key="16">
    <source>
        <dbReference type="PROSITE-ProRule" id="PRU00076"/>
    </source>
</evidence>
<evidence type="ECO:0000256" key="9">
    <source>
        <dbReference type="ARBA" id="ARBA00022833"/>
    </source>
</evidence>
<dbReference type="SUPFAM" id="SSF55486">
    <property type="entry name" value="Metalloproteases ('zincins'), catalytic domain"/>
    <property type="match status" value="1"/>
</dbReference>
<dbReference type="Pfam" id="PF01471">
    <property type="entry name" value="PG_binding_1"/>
    <property type="match status" value="1"/>
</dbReference>
<organism evidence="18 19">
    <name type="scientific">Channa argus</name>
    <name type="common">Northern snakehead</name>
    <name type="synonym">Ophicephalus argus</name>
    <dbReference type="NCBI Taxonomy" id="215402"/>
    <lineage>
        <taxon>Eukaryota</taxon>
        <taxon>Metazoa</taxon>
        <taxon>Chordata</taxon>
        <taxon>Craniata</taxon>
        <taxon>Vertebrata</taxon>
        <taxon>Euteleostomi</taxon>
        <taxon>Actinopterygii</taxon>
        <taxon>Neopterygii</taxon>
        <taxon>Teleostei</taxon>
        <taxon>Neoteleostei</taxon>
        <taxon>Acanthomorphata</taxon>
        <taxon>Anabantaria</taxon>
        <taxon>Anabantiformes</taxon>
        <taxon>Channoidei</taxon>
        <taxon>Channidae</taxon>
        <taxon>Channa</taxon>
    </lineage>
</organism>
<dbReference type="InterPro" id="IPR001818">
    <property type="entry name" value="Pept_M10_metallopeptidase"/>
</dbReference>
<dbReference type="Pfam" id="PF00413">
    <property type="entry name" value="Peptidase_M10"/>
    <property type="match status" value="1"/>
</dbReference>
<comment type="cofactor">
    <cofactor evidence="15">
        <name>Zn(2+)</name>
        <dbReference type="ChEBI" id="CHEBI:29105"/>
    </cofactor>
    <text evidence="15">Binds 2 Zn(2+) ions per subunit.</text>
</comment>
<keyword evidence="19" id="KW-1185">Reference proteome</keyword>
<evidence type="ECO:0000256" key="3">
    <source>
        <dbReference type="ARBA" id="ARBA00010186"/>
    </source>
</evidence>
<dbReference type="Gene3D" id="2.60.40.4100">
    <property type="entry name" value="Zona pellucida, ZP-C domain"/>
    <property type="match status" value="1"/>
</dbReference>
<comment type="caution">
    <text evidence="16">Lacks conserved residue(s) required for the propagation of feature annotation.</text>
</comment>
<dbReference type="Proteomes" id="UP000503349">
    <property type="component" value="Chromosome 4"/>
</dbReference>
<accession>A0A6G1PFZ8</accession>
<keyword evidence="15" id="KW-0106">Calcium</keyword>
<dbReference type="PROSITE" id="PS01186">
    <property type="entry name" value="EGF_2"/>
    <property type="match status" value="1"/>
</dbReference>
<dbReference type="Gene3D" id="3.40.390.10">
    <property type="entry name" value="Collagenase (Catalytic Domain)"/>
    <property type="match status" value="1"/>
</dbReference>
<comment type="similarity">
    <text evidence="4">Belongs to the peptidase M10A family.</text>
</comment>
<dbReference type="InterPro" id="IPR055355">
    <property type="entry name" value="ZP-C"/>
</dbReference>
<reference evidence="18 19" key="1">
    <citation type="submission" date="2019-02" db="EMBL/GenBank/DDBJ databases">
        <title>Opniocepnalus argus genome.</title>
        <authorList>
            <person name="Zhou C."/>
            <person name="Xiao S."/>
        </authorList>
    </citation>
    <scope>NUCLEOTIDE SEQUENCE [LARGE SCALE GENOMIC DNA]</scope>
    <source>
        <strain evidence="18">OARG1902GOOAL</strain>
        <tissue evidence="18">Muscle</tissue>
    </source>
</reference>
<dbReference type="InterPro" id="IPR036365">
    <property type="entry name" value="PGBD-like_sf"/>
</dbReference>
<evidence type="ECO:0000256" key="13">
    <source>
        <dbReference type="ARBA" id="ARBA00033068"/>
    </source>
</evidence>